<dbReference type="PANTHER" id="PTHR43232">
    <property type="entry name" value="MOLYBDENUM COFACTOR BIOSYNTHESIS PROTEIN B"/>
    <property type="match status" value="1"/>
</dbReference>
<dbReference type="PIRSF" id="PIRSF006443">
    <property type="entry name" value="MoaB"/>
    <property type="match status" value="1"/>
</dbReference>
<dbReference type="SUPFAM" id="SSF53218">
    <property type="entry name" value="Molybdenum cofactor biosynthesis proteins"/>
    <property type="match status" value="1"/>
</dbReference>
<evidence type="ECO:0000259" key="1">
    <source>
        <dbReference type="SMART" id="SM00852"/>
    </source>
</evidence>
<dbReference type="NCBIfam" id="TIGR00177">
    <property type="entry name" value="molyb_syn"/>
    <property type="match status" value="1"/>
</dbReference>
<dbReference type="SMART" id="SM00852">
    <property type="entry name" value="MoCF_biosynth"/>
    <property type="match status" value="1"/>
</dbReference>
<proteinExistence type="predicted"/>
<evidence type="ECO:0000313" key="3">
    <source>
        <dbReference type="Proteomes" id="UP001305652"/>
    </source>
</evidence>
<protein>
    <submittedName>
        <fullName evidence="2">MogA/MoaB family molybdenum cofactor biosynthesis protein</fullName>
    </submittedName>
</protein>
<evidence type="ECO:0000313" key="2">
    <source>
        <dbReference type="EMBL" id="WOX58032.1"/>
    </source>
</evidence>
<dbReference type="GO" id="GO:0005829">
    <property type="term" value="C:cytosol"/>
    <property type="evidence" value="ECO:0007669"/>
    <property type="project" value="TreeGrafter"/>
</dbReference>
<dbReference type="GO" id="GO:0006777">
    <property type="term" value="P:Mo-molybdopterin cofactor biosynthetic process"/>
    <property type="evidence" value="ECO:0007669"/>
    <property type="project" value="InterPro"/>
</dbReference>
<sequence length="166" mass="17566">MDKSHYKPITVTAAVITVSSTRNSETDTSGKVLIDLLTGAGIEVTHYALIPDDRERIRAEVSGALSRANCVLVTGGTGLTPDDVTIEAIAPLLEKTIDGFGELFRLKSYEEVGTAAILSRAIAGVIEGRAVFCIPGSTGAVTLAAREIIIPEIRHILSHASSKPQR</sequence>
<keyword evidence="3" id="KW-1185">Reference proteome</keyword>
<organism evidence="2 3">
    <name type="scientific">Methanoculleus receptaculi</name>
    <dbReference type="NCBI Taxonomy" id="394967"/>
    <lineage>
        <taxon>Archaea</taxon>
        <taxon>Methanobacteriati</taxon>
        <taxon>Methanobacteriota</taxon>
        <taxon>Stenosarchaea group</taxon>
        <taxon>Methanomicrobia</taxon>
        <taxon>Methanomicrobiales</taxon>
        <taxon>Methanomicrobiaceae</taxon>
        <taxon>Methanoculleus</taxon>
    </lineage>
</organism>
<dbReference type="AlphaFoldDB" id="A0AAX4FVW7"/>
<dbReference type="InterPro" id="IPR001453">
    <property type="entry name" value="MoaB/Mog_dom"/>
</dbReference>
<accession>A0AAX4FVW7</accession>
<dbReference type="FunFam" id="3.40.980.10:FF:000006">
    <property type="entry name" value="Molybdenum cofactor biosynthesis protein B"/>
    <property type="match status" value="1"/>
</dbReference>
<dbReference type="InterPro" id="IPR036425">
    <property type="entry name" value="MoaB/Mog-like_dom_sf"/>
</dbReference>
<dbReference type="EMBL" id="CP137642">
    <property type="protein sequence ID" value="WOX58032.1"/>
    <property type="molecule type" value="Genomic_DNA"/>
</dbReference>
<dbReference type="Pfam" id="PF00994">
    <property type="entry name" value="MoCF_biosynth"/>
    <property type="match status" value="1"/>
</dbReference>
<dbReference type="InterPro" id="IPR012245">
    <property type="entry name" value="MoaB"/>
</dbReference>
<dbReference type="GeneID" id="85731870"/>
<dbReference type="KEGG" id="mrc:R6Y96_01895"/>
<gene>
    <name evidence="2" type="ORF">R6Y96_01895</name>
</gene>
<dbReference type="Proteomes" id="UP001305652">
    <property type="component" value="Chromosome"/>
</dbReference>
<dbReference type="Gene3D" id="3.40.980.10">
    <property type="entry name" value="MoaB/Mog-like domain"/>
    <property type="match status" value="1"/>
</dbReference>
<dbReference type="RefSeq" id="WP_318621803.1">
    <property type="nucleotide sequence ID" value="NZ_CP137642.1"/>
</dbReference>
<dbReference type="PANTHER" id="PTHR43232:SF2">
    <property type="entry name" value="MOLYBDENUM COFACTOR BIOSYNTHESIS PROTEIN B"/>
    <property type="match status" value="1"/>
</dbReference>
<reference evidence="2 3" key="1">
    <citation type="submission" date="2023-10" db="EMBL/GenBank/DDBJ databases">
        <title>The complete genome sequence of Methanoculleus receptaculi DSM 18860.</title>
        <authorList>
            <person name="Lai S.-J."/>
            <person name="You Y.-T."/>
            <person name="Chen S.-C."/>
        </authorList>
    </citation>
    <scope>NUCLEOTIDE SEQUENCE [LARGE SCALE GENOMIC DNA]</scope>
    <source>
        <strain evidence="2 3">DSM 18860</strain>
    </source>
</reference>
<name>A0AAX4FVW7_9EURY</name>
<dbReference type="CDD" id="cd00886">
    <property type="entry name" value="MogA_MoaB"/>
    <property type="match status" value="1"/>
</dbReference>
<feature type="domain" description="MoaB/Mog" evidence="1">
    <location>
        <begin position="14"/>
        <end position="156"/>
    </location>
</feature>